<dbReference type="Proteomes" id="UP001236014">
    <property type="component" value="Chromosome"/>
</dbReference>
<dbReference type="KEGG" id="acab:QRX50_01370"/>
<keyword evidence="2" id="KW-1185">Reference proteome</keyword>
<name>A0A9Y2IG84_9PSEU</name>
<dbReference type="RefSeq" id="WP_285970180.1">
    <property type="nucleotide sequence ID" value="NZ_CP127294.1"/>
</dbReference>
<proteinExistence type="predicted"/>
<sequence>MTAPGPTCSRCGRARSAEPDPLAALSWVSTKDNGRSQWLCTTCARDHVRDIEAKLPDEYW</sequence>
<evidence type="ECO:0000313" key="2">
    <source>
        <dbReference type="Proteomes" id="UP001236014"/>
    </source>
</evidence>
<gene>
    <name evidence="1" type="ORF">QRX50_01370</name>
</gene>
<evidence type="ECO:0000313" key="1">
    <source>
        <dbReference type="EMBL" id="WIX79492.1"/>
    </source>
</evidence>
<reference evidence="1 2" key="1">
    <citation type="submission" date="2023-06" db="EMBL/GenBank/DDBJ databases">
        <authorList>
            <person name="Oyuntsetseg B."/>
            <person name="Kim S.B."/>
        </authorList>
    </citation>
    <scope>NUCLEOTIDE SEQUENCE [LARGE SCALE GENOMIC DNA]</scope>
    <source>
        <strain evidence="1 2">2-15</strain>
    </source>
</reference>
<protein>
    <submittedName>
        <fullName evidence="1">Uncharacterized protein</fullName>
    </submittedName>
</protein>
<dbReference type="EMBL" id="CP127294">
    <property type="protein sequence ID" value="WIX79492.1"/>
    <property type="molecule type" value="Genomic_DNA"/>
</dbReference>
<dbReference type="AlphaFoldDB" id="A0A9Y2IG84"/>
<organism evidence="1 2">
    <name type="scientific">Amycolatopsis carbonis</name>
    <dbReference type="NCBI Taxonomy" id="715471"/>
    <lineage>
        <taxon>Bacteria</taxon>
        <taxon>Bacillati</taxon>
        <taxon>Actinomycetota</taxon>
        <taxon>Actinomycetes</taxon>
        <taxon>Pseudonocardiales</taxon>
        <taxon>Pseudonocardiaceae</taxon>
        <taxon>Amycolatopsis</taxon>
    </lineage>
</organism>
<accession>A0A9Y2IG84</accession>